<keyword evidence="3 5" id="KW-0251">Elongation factor</keyword>
<evidence type="ECO:0000313" key="8">
    <source>
        <dbReference type="Proteomes" id="UP000229307"/>
    </source>
</evidence>
<accession>A0A2M7SDG8</accession>
<dbReference type="Gene3D" id="1.10.8.10">
    <property type="entry name" value="DNA helicase RuvA subunit, C-terminal domain"/>
    <property type="match status" value="1"/>
</dbReference>
<dbReference type="CDD" id="cd14275">
    <property type="entry name" value="UBA_EF-Ts"/>
    <property type="match status" value="1"/>
</dbReference>
<dbReference type="InterPro" id="IPR009060">
    <property type="entry name" value="UBA-like_sf"/>
</dbReference>
<evidence type="ECO:0000256" key="2">
    <source>
        <dbReference type="ARBA" id="ARBA00016956"/>
    </source>
</evidence>
<dbReference type="GO" id="GO:0005737">
    <property type="term" value="C:cytoplasm"/>
    <property type="evidence" value="ECO:0007669"/>
    <property type="project" value="UniProtKB-SubCell"/>
</dbReference>
<dbReference type="EMBL" id="PFMR01000105">
    <property type="protein sequence ID" value="PIZ17576.1"/>
    <property type="molecule type" value="Genomic_DNA"/>
</dbReference>
<dbReference type="Gene3D" id="3.30.479.20">
    <property type="entry name" value="Elongation factor Ts, dimerisation domain"/>
    <property type="match status" value="1"/>
</dbReference>
<sequence length="175" mass="19341">MNEGDAIKELRKSTGAPILDCRKVLKECGGDTEKARVILKEKGFAKAQRLESRSANQGTVASYIHHDGKAGALVEINCETDFVAKNEIFKALAKEITMQIVACSPLCVARENVSPDAVAKIPENEREDFYKTSCLLEQPSIRDGAVTIRDLIKEAMSKLGENIVVKRFIRYKVGE</sequence>
<comment type="similarity">
    <text evidence="1 5">Belongs to the EF-Ts family.</text>
</comment>
<dbReference type="FunFam" id="1.10.8.10:FF:000001">
    <property type="entry name" value="Elongation factor Ts"/>
    <property type="match status" value="1"/>
</dbReference>
<dbReference type="Proteomes" id="UP000229307">
    <property type="component" value="Unassembled WGS sequence"/>
</dbReference>
<dbReference type="InterPro" id="IPR018101">
    <property type="entry name" value="Transl_elong_Ts_CS"/>
</dbReference>
<reference evidence="8" key="1">
    <citation type="submission" date="2017-09" db="EMBL/GenBank/DDBJ databases">
        <title>Depth-based differentiation of microbial function through sediment-hosted aquifers and enrichment of novel symbionts in the deep terrestrial subsurface.</title>
        <authorList>
            <person name="Probst A.J."/>
            <person name="Ladd B."/>
            <person name="Jarett J.K."/>
            <person name="Geller-Mcgrath D.E."/>
            <person name="Sieber C.M.K."/>
            <person name="Emerson J.B."/>
            <person name="Anantharaman K."/>
            <person name="Thomas B.C."/>
            <person name="Malmstrom R."/>
            <person name="Stieglmeier M."/>
            <person name="Klingl A."/>
            <person name="Woyke T."/>
            <person name="Ryan C.M."/>
            <person name="Banfield J.F."/>
        </authorList>
    </citation>
    <scope>NUCLEOTIDE SEQUENCE [LARGE SCALE GENOMIC DNA]</scope>
</reference>
<dbReference type="SUPFAM" id="SSF54713">
    <property type="entry name" value="Elongation factor Ts (EF-Ts), dimerisation domain"/>
    <property type="match status" value="1"/>
</dbReference>
<name>A0A2M7SDG8_9BACT</name>
<comment type="subcellular location">
    <subcellularLocation>
        <location evidence="5">Cytoplasm</location>
    </subcellularLocation>
</comment>
<evidence type="ECO:0000256" key="4">
    <source>
        <dbReference type="ARBA" id="ARBA00022917"/>
    </source>
</evidence>
<keyword evidence="5" id="KW-0963">Cytoplasm</keyword>
<comment type="function">
    <text evidence="5">Associates with the EF-Tu.GDP complex and induces the exchange of GDP to GTP. It remains bound to the aminoacyl-tRNA.EF-Tu.GTP complex up to the GTP hydrolysis stage on the ribosome.</text>
</comment>
<evidence type="ECO:0000256" key="3">
    <source>
        <dbReference type="ARBA" id="ARBA00022768"/>
    </source>
</evidence>
<dbReference type="HAMAP" id="MF_00050">
    <property type="entry name" value="EF_Ts"/>
    <property type="match status" value="1"/>
</dbReference>
<dbReference type="InterPro" id="IPR001816">
    <property type="entry name" value="Transl_elong_EFTs/EF1B"/>
</dbReference>
<dbReference type="PANTHER" id="PTHR11741:SF0">
    <property type="entry name" value="ELONGATION FACTOR TS, MITOCHONDRIAL"/>
    <property type="match status" value="1"/>
</dbReference>
<dbReference type="SUPFAM" id="SSF46934">
    <property type="entry name" value="UBA-like"/>
    <property type="match status" value="1"/>
</dbReference>
<evidence type="ECO:0000313" key="7">
    <source>
        <dbReference type="EMBL" id="PIZ17576.1"/>
    </source>
</evidence>
<dbReference type="InterPro" id="IPR014039">
    <property type="entry name" value="Transl_elong_EFTs/EF1B_dimer"/>
</dbReference>
<keyword evidence="4 5" id="KW-0648">Protein biosynthesis</keyword>
<evidence type="ECO:0000256" key="1">
    <source>
        <dbReference type="ARBA" id="ARBA00005532"/>
    </source>
</evidence>
<comment type="caution">
    <text evidence="7">The sequence shown here is derived from an EMBL/GenBank/DDBJ whole genome shotgun (WGS) entry which is preliminary data.</text>
</comment>
<dbReference type="PROSITE" id="PS01127">
    <property type="entry name" value="EF_TS_2"/>
    <property type="match status" value="1"/>
</dbReference>
<protein>
    <recommendedName>
        <fullName evidence="2 5">Elongation factor Ts</fullName>
        <shortName evidence="5">EF-Ts</shortName>
    </recommendedName>
</protein>
<proteinExistence type="inferred from homology"/>
<evidence type="ECO:0000256" key="5">
    <source>
        <dbReference type="HAMAP-Rule" id="MF_00050"/>
    </source>
</evidence>
<dbReference type="PANTHER" id="PTHR11741">
    <property type="entry name" value="ELONGATION FACTOR TS"/>
    <property type="match status" value="1"/>
</dbReference>
<feature type="domain" description="Translation elongation factor EFTs/EF1B dimerisation" evidence="6">
    <location>
        <begin position="48"/>
        <end position="121"/>
    </location>
</feature>
<dbReference type="GO" id="GO:0003746">
    <property type="term" value="F:translation elongation factor activity"/>
    <property type="evidence" value="ECO:0007669"/>
    <property type="project" value="UniProtKB-UniRule"/>
</dbReference>
<organism evidence="7 8">
    <name type="scientific">Candidatus Desantisbacteria bacterium CG_4_10_14_0_8_um_filter_48_22</name>
    <dbReference type="NCBI Taxonomy" id="1974543"/>
    <lineage>
        <taxon>Bacteria</taxon>
        <taxon>Candidatus Desantisiibacteriota</taxon>
    </lineage>
</organism>
<dbReference type="InterPro" id="IPR036402">
    <property type="entry name" value="EF-Ts_dimer_sf"/>
</dbReference>
<evidence type="ECO:0000259" key="6">
    <source>
        <dbReference type="Pfam" id="PF00889"/>
    </source>
</evidence>
<dbReference type="AlphaFoldDB" id="A0A2M7SDG8"/>
<gene>
    <name evidence="5 7" type="primary">tsf</name>
    <name evidence="7" type="ORF">COY52_03890</name>
</gene>
<dbReference type="Pfam" id="PF00889">
    <property type="entry name" value="EF_TS"/>
    <property type="match status" value="1"/>
</dbReference>
<feature type="region of interest" description="Involved in Mg(2+) ion dislocation from EF-Tu" evidence="5">
    <location>
        <begin position="80"/>
        <end position="83"/>
    </location>
</feature>